<evidence type="ECO:0000256" key="3">
    <source>
        <dbReference type="ARBA" id="ARBA00022679"/>
    </source>
</evidence>
<dbReference type="UniPathway" id="UPA00286"/>
<evidence type="ECO:0000256" key="1">
    <source>
        <dbReference type="ARBA" id="ARBA00004418"/>
    </source>
</evidence>
<evidence type="ECO:0000259" key="7">
    <source>
        <dbReference type="Pfam" id="PF16822"/>
    </source>
</evidence>
<gene>
    <name evidence="8" type="ORF">G8759_02410</name>
</gene>
<protein>
    <recommendedName>
        <fullName evidence="7">AlgX/AlgJ SGNH hydrolase-like domain-containing protein</fullName>
    </recommendedName>
</protein>
<feature type="domain" description="AlgX/AlgJ SGNH hydrolase-like" evidence="7">
    <location>
        <begin position="86"/>
        <end position="312"/>
    </location>
</feature>
<dbReference type="GO" id="GO:0016740">
    <property type="term" value="F:transferase activity"/>
    <property type="evidence" value="ECO:0007669"/>
    <property type="project" value="UniProtKB-KW"/>
</dbReference>
<accession>A0A6G9AH96</accession>
<dbReference type="AlphaFoldDB" id="A0A6G9AH96"/>
<proteinExistence type="predicted"/>
<dbReference type="InterPro" id="IPR031811">
    <property type="entry name" value="ALGX/ALGJ_SGNH-like"/>
</dbReference>
<keyword evidence="3" id="KW-0808">Transferase</keyword>
<dbReference type="KEGG" id="spib:G8759_02410"/>
<organism evidence="8 9">
    <name type="scientific">Spirosoma aureum</name>
    <dbReference type="NCBI Taxonomy" id="2692134"/>
    <lineage>
        <taxon>Bacteria</taxon>
        <taxon>Pseudomonadati</taxon>
        <taxon>Bacteroidota</taxon>
        <taxon>Cytophagia</taxon>
        <taxon>Cytophagales</taxon>
        <taxon>Cytophagaceae</taxon>
        <taxon>Spirosoma</taxon>
    </lineage>
</organism>
<keyword evidence="6" id="KW-0016">Alginate biosynthesis</keyword>
<keyword evidence="4" id="KW-0732">Signal</keyword>
<evidence type="ECO:0000313" key="9">
    <source>
        <dbReference type="Proteomes" id="UP000501802"/>
    </source>
</evidence>
<reference evidence="8 9" key="1">
    <citation type="submission" date="2020-03" db="EMBL/GenBank/DDBJ databases">
        <authorList>
            <person name="Kim M.K."/>
        </authorList>
    </citation>
    <scope>NUCLEOTIDE SEQUENCE [LARGE SCALE GENOMIC DNA]</scope>
    <source>
        <strain evidence="8 9">BT328</strain>
    </source>
</reference>
<evidence type="ECO:0000256" key="2">
    <source>
        <dbReference type="ARBA" id="ARBA00005182"/>
    </source>
</evidence>
<name>A0A6G9AH96_9BACT</name>
<dbReference type="Proteomes" id="UP000501802">
    <property type="component" value="Chromosome"/>
</dbReference>
<dbReference type="GO" id="GO:0042597">
    <property type="term" value="C:periplasmic space"/>
    <property type="evidence" value="ECO:0007669"/>
    <property type="project" value="UniProtKB-SubCell"/>
</dbReference>
<evidence type="ECO:0000256" key="6">
    <source>
        <dbReference type="ARBA" id="ARBA00022841"/>
    </source>
</evidence>
<comment type="subcellular location">
    <subcellularLocation>
        <location evidence="1">Periplasm</location>
    </subcellularLocation>
</comment>
<evidence type="ECO:0000256" key="4">
    <source>
        <dbReference type="ARBA" id="ARBA00022729"/>
    </source>
</evidence>
<dbReference type="GO" id="GO:0042121">
    <property type="term" value="P:alginic acid biosynthetic process"/>
    <property type="evidence" value="ECO:0007669"/>
    <property type="project" value="UniProtKB-UniPathway"/>
</dbReference>
<dbReference type="EMBL" id="CP050063">
    <property type="protein sequence ID" value="QIP11563.1"/>
    <property type="molecule type" value="Genomic_DNA"/>
</dbReference>
<keyword evidence="5" id="KW-0574">Periplasm</keyword>
<dbReference type="RefSeq" id="WP_167204874.1">
    <property type="nucleotide sequence ID" value="NZ_CP050063.1"/>
</dbReference>
<evidence type="ECO:0000313" key="8">
    <source>
        <dbReference type="EMBL" id="QIP11563.1"/>
    </source>
</evidence>
<sequence length="361" mass="41372">MIAFGFGTLLLFPIIDQCLDLSAGFKSTEKRILAPFPTFRFPHVKSYIHEFDEYYKENFGWRNALFHVYSYWKLVILGQSPLPEKVVVGKHGWFYPGNSLNHAVDKHRGLLPMSQSSMHAIGQRLSHFQKQLAKHGTRLYVLVAPDSYTIYPENLPDYIHENGPSNLDLFKQYLTRHTTVPFIDIRNALRMAKKNHVVYSQTDTHWNDYGSLIASLTVVDYVKKDFPQLTDAKLSDYRVKATNGMGGDLVTMLALNKELKDSVVYRITPIPSLAARQIENTPNADMNLPSSRFIGQKPTLPKLLLIGDSFSFSMNQFIPNHFGESYLVRSNRFKMDLVQNEHPDIVVLEIVERNIDLLASY</sequence>
<comment type="pathway">
    <text evidence="2">Glycan biosynthesis; alginate biosynthesis.</text>
</comment>
<keyword evidence="9" id="KW-1185">Reference proteome</keyword>
<evidence type="ECO:0000256" key="5">
    <source>
        <dbReference type="ARBA" id="ARBA00022764"/>
    </source>
</evidence>
<dbReference type="Pfam" id="PF16822">
    <property type="entry name" value="ALGX"/>
    <property type="match status" value="1"/>
</dbReference>